<reference evidence="7 8" key="2">
    <citation type="submission" date="2019-05" db="EMBL/GenBank/DDBJ databases">
        <authorList>
            <person name="Suflita J.M."/>
            <person name="Marks C.R."/>
        </authorList>
    </citation>
    <scope>NUCLEOTIDE SEQUENCE [LARGE SCALE GENOMIC DNA]</scope>
    <source>
        <strain evidence="7 8">ALDC</strain>
    </source>
</reference>
<evidence type="ECO:0000256" key="5">
    <source>
        <dbReference type="SAM" id="Phobius"/>
    </source>
</evidence>
<feature type="transmembrane region" description="Helical" evidence="5">
    <location>
        <begin position="27"/>
        <end position="51"/>
    </location>
</feature>
<keyword evidence="3 5" id="KW-1133">Transmembrane helix</keyword>
<evidence type="ECO:0000259" key="6">
    <source>
        <dbReference type="Pfam" id="PF04357"/>
    </source>
</evidence>
<evidence type="ECO:0000256" key="2">
    <source>
        <dbReference type="ARBA" id="ARBA00022692"/>
    </source>
</evidence>
<dbReference type="OrthoDB" id="5288149at2"/>
<gene>
    <name evidence="7" type="ORF">FDQ92_11980</name>
</gene>
<proteinExistence type="predicted"/>
<keyword evidence="2 5" id="KW-0812">Transmembrane</keyword>
<feature type="domain" description="Translocation and assembly module TamB C-terminal" evidence="6">
    <location>
        <begin position="839"/>
        <end position="1188"/>
    </location>
</feature>
<dbReference type="GO" id="GO:0009306">
    <property type="term" value="P:protein secretion"/>
    <property type="evidence" value="ECO:0007669"/>
    <property type="project" value="InterPro"/>
</dbReference>
<keyword evidence="8" id="KW-1185">Reference proteome</keyword>
<evidence type="ECO:0000313" key="7">
    <source>
        <dbReference type="EMBL" id="QCQ22829.1"/>
    </source>
</evidence>
<reference evidence="7 8" key="1">
    <citation type="submission" date="2019-05" db="EMBL/GenBank/DDBJ databases">
        <title>The Complete Genome Sequence of the n-alkane-degrading Desulfoglaeba alkanexedens ALDC reveals multiple alkylsuccinate synthase gene clusters.</title>
        <authorList>
            <person name="Callaghan A.V."/>
            <person name="Davidova I.A."/>
            <person name="Duncan K.E."/>
            <person name="Morris B."/>
            <person name="McInerney M.J."/>
        </authorList>
    </citation>
    <scope>NUCLEOTIDE SEQUENCE [LARGE SCALE GENOMIC DNA]</scope>
    <source>
        <strain evidence="7 8">ALDC</strain>
    </source>
</reference>
<dbReference type="PANTHER" id="PTHR36985">
    <property type="entry name" value="TRANSLOCATION AND ASSEMBLY MODULE SUBUNIT TAMB"/>
    <property type="match status" value="1"/>
</dbReference>
<evidence type="ECO:0000256" key="4">
    <source>
        <dbReference type="ARBA" id="ARBA00023136"/>
    </source>
</evidence>
<protein>
    <recommendedName>
        <fullName evidence="6">Translocation and assembly module TamB C-terminal domain-containing protein</fullName>
    </recommendedName>
</protein>
<name>A0A4P8L4I0_9BACT</name>
<evidence type="ECO:0000256" key="1">
    <source>
        <dbReference type="ARBA" id="ARBA00004167"/>
    </source>
</evidence>
<evidence type="ECO:0000313" key="8">
    <source>
        <dbReference type="Proteomes" id="UP000298602"/>
    </source>
</evidence>
<dbReference type="AlphaFoldDB" id="A0A4P8L4I0"/>
<dbReference type="GO" id="GO:0097347">
    <property type="term" value="C:TAM protein secretion complex"/>
    <property type="evidence" value="ECO:0007669"/>
    <property type="project" value="TreeGrafter"/>
</dbReference>
<comment type="subcellular location">
    <subcellularLocation>
        <location evidence="1">Membrane</location>
        <topology evidence="1">Single-pass membrane protein</topology>
    </subcellularLocation>
</comment>
<evidence type="ECO:0000256" key="3">
    <source>
        <dbReference type="ARBA" id="ARBA00022989"/>
    </source>
</evidence>
<organism evidence="7 8">
    <name type="scientific">Desulfoglaeba alkanexedens ALDC</name>
    <dbReference type="NCBI Taxonomy" id="980445"/>
    <lineage>
        <taxon>Bacteria</taxon>
        <taxon>Pseudomonadati</taxon>
        <taxon>Thermodesulfobacteriota</taxon>
        <taxon>Syntrophobacteria</taxon>
        <taxon>Syntrophobacterales</taxon>
        <taxon>Syntrophobacteraceae</taxon>
        <taxon>Desulfoglaeba</taxon>
    </lineage>
</organism>
<dbReference type="InterPro" id="IPR007452">
    <property type="entry name" value="TamB_C"/>
</dbReference>
<dbReference type="Proteomes" id="UP000298602">
    <property type="component" value="Chromosome"/>
</dbReference>
<dbReference type="Pfam" id="PF04357">
    <property type="entry name" value="TamB"/>
    <property type="match status" value="1"/>
</dbReference>
<dbReference type="RefSeq" id="WP_137425112.1">
    <property type="nucleotide sequence ID" value="NZ_CP040098.1"/>
</dbReference>
<dbReference type="KEGG" id="dax:FDQ92_11980"/>
<accession>A0A4P8L4I0</accession>
<dbReference type="GO" id="GO:0005886">
    <property type="term" value="C:plasma membrane"/>
    <property type="evidence" value="ECO:0007669"/>
    <property type="project" value="InterPro"/>
</dbReference>
<dbReference type="PANTHER" id="PTHR36985:SF1">
    <property type="entry name" value="TRANSLOCATION AND ASSEMBLY MODULE SUBUNIT TAMB"/>
    <property type="match status" value="1"/>
</dbReference>
<sequence length="1190" mass="129882">MTESYGKAGARTGCGSRRPLPRSRFSWFLLAVASTVVLVPLLLLLLVHLPWIQSRIIEKVVAVVERDTGFRVSLERFRWNPLSRLSLRGLAVRDPSGLEVIRCGTAEVRYAFSAGAPYVDLRYIILERPFLRFEKDASGRWRVPGTGESGREVAQGDRKLWQEWPLPPIRVVEGRLVGLHEGKTVFSVDRVDGLMTFTVDEESGSPVLDIRFDQWGGEFIEPKLGRAQVEGNVRLAPGWVSWHAVEAAVGPDNRVRLDGRWHFEDGGPAEVQVEIRSLSPTVFTREASPRTMPSAFQGNLSVKRDTGGRWVAACDLRSDRGAISGEGFIETSREGVHVAWESRFAGVQATLPGRNIPVALDGTMEISGRGPVLEETTLLWKLAVTKGSAGAETIEAGFLEGAIGAGALEVHRLDLDSTMGGFHAAGAIRFEFAPGQGRNGRLPIFHELEYEATQVDLGKASALAGVGELSGKLASRGRISGTWPALQWEGRMNLSDARYSDIQADRVDLSGNGVLGVKEGEKTLNIRATGMNLRGTRLRSVSVELEQEAAVCRFSAAGEVFEEEGSFSVSGRVENIWDVPRILTLQGGRLQWGDKTLQFSGSARAGGDRLDGLRLELVRAAERLTLTGSLAREKPTDLDVELVGFQPKEWPELADLFGGSNSLDGTVSGRAHVSGALSNPHVRFEVEWMDLRYAKASFDRAAFSGTASGGLLEFRGRLAVDSEEEPIEVTGNVPVVFSLYPFRAQWVASREGAIRAAGTNVRIEPFAGLVPHTRTVTGSATFQAELRISPHGSALEAEGLVEAGSVLLTFWSHPLENVRFHWKADSETIVIRDAVLNTLDGRVTLSAMVRHRNGKLEEATLVAQGTDLVFPELFGISGEGSGRARLVQRGPVAAPVIEAEVTFTKAAMYLGELELDLARNIQVIGGDDDDMSGITEVTSEKEATSSLYRRTALDVALVLPRDGAWVRGKGLEAEIQGEVQLKKEAAGPLRLFGTVQAVRGTYSFQSVRLKITEGELHFMGHERPDPVLQVLCQKDVRDASVFVRLTGPLSSPQLDFSSVPSMDRVDILSYLLFGRPAGELSAQQSTALQERGALLFGSETTKLLKAILGHTPFAPDVVQFKGTEEGSGIVEIGKYLTPELYVTYEKGLTADENDQVRAEFEMNRHISVQSQFGREDQSGVDVFFRYDFGD</sequence>
<dbReference type="EMBL" id="CP040098">
    <property type="protein sequence ID" value="QCQ22829.1"/>
    <property type="molecule type" value="Genomic_DNA"/>
</dbReference>
<keyword evidence="4 5" id="KW-0472">Membrane</keyword>